<keyword evidence="3" id="KW-1185">Reference proteome</keyword>
<gene>
    <name evidence="2" type="ORF">L2764_14770</name>
</gene>
<name>A0ABT0LDB2_9GAMM</name>
<evidence type="ECO:0000313" key="2">
    <source>
        <dbReference type="EMBL" id="MCL1125701.1"/>
    </source>
</evidence>
<comment type="caution">
    <text evidence="2">The sequence shown here is derived from an EMBL/GenBank/DDBJ whole genome shotgun (WGS) entry which is preliminary data.</text>
</comment>
<evidence type="ECO:0000313" key="3">
    <source>
        <dbReference type="Proteomes" id="UP001203423"/>
    </source>
</evidence>
<proteinExistence type="predicted"/>
<accession>A0ABT0LDB2</accession>
<keyword evidence="1" id="KW-1133">Transmembrane helix</keyword>
<organism evidence="2 3">
    <name type="scientific">Shewanella surugensis</name>
    <dbReference type="NCBI Taxonomy" id="212020"/>
    <lineage>
        <taxon>Bacteria</taxon>
        <taxon>Pseudomonadati</taxon>
        <taxon>Pseudomonadota</taxon>
        <taxon>Gammaproteobacteria</taxon>
        <taxon>Alteromonadales</taxon>
        <taxon>Shewanellaceae</taxon>
        <taxon>Shewanella</taxon>
    </lineage>
</organism>
<keyword evidence="1" id="KW-0812">Transmembrane</keyword>
<feature type="transmembrane region" description="Helical" evidence="1">
    <location>
        <begin position="46"/>
        <end position="68"/>
    </location>
</feature>
<dbReference type="EMBL" id="JAKIKS010000057">
    <property type="protein sequence ID" value="MCL1125701.1"/>
    <property type="molecule type" value="Genomic_DNA"/>
</dbReference>
<keyword evidence="1" id="KW-0472">Membrane</keyword>
<dbReference type="RefSeq" id="WP_248941011.1">
    <property type="nucleotide sequence ID" value="NZ_JAKIKS010000057.1"/>
</dbReference>
<evidence type="ECO:0000256" key="1">
    <source>
        <dbReference type="SAM" id="Phobius"/>
    </source>
</evidence>
<sequence length="105" mass="11465">MALVACPSCQKRISSKASTCPHCHTGLSGDNESHMRISHIKKSNQLLNHSLLSLSLFIFGVVLGFWGGEVATGSRAYIAGACFIFGFIGYLICRIRIVLHKRKSV</sequence>
<protein>
    <submittedName>
        <fullName evidence="2">Zinc ribbon domain-containing protein</fullName>
    </submittedName>
</protein>
<dbReference type="Proteomes" id="UP001203423">
    <property type="component" value="Unassembled WGS sequence"/>
</dbReference>
<reference evidence="2 3" key="1">
    <citation type="submission" date="2022-01" db="EMBL/GenBank/DDBJ databases">
        <title>Whole genome-based taxonomy of the Shewanellaceae.</title>
        <authorList>
            <person name="Martin-Rodriguez A.J."/>
        </authorList>
    </citation>
    <scope>NUCLEOTIDE SEQUENCE [LARGE SCALE GENOMIC DNA]</scope>
    <source>
        <strain evidence="2 3">DSM 17177</strain>
    </source>
</reference>
<feature type="transmembrane region" description="Helical" evidence="1">
    <location>
        <begin position="74"/>
        <end position="93"/>
    </location>
</feature>